<dbReference type="SUPFAM" id="SSF82171">
    <property type="entry name" value="DPP6 N-terminal domain-like"/>
    <property type="match status" value="1"/>
</dbReference>
<dbReference type="Gene3D" id="2.60.40.10">
    <property type="entry name" value="Immunoglobulins"/>
    <property type="match status" value="2"/>
</dbReference>
<dbReference type="SMART" id="SM00736">
    <property type="entry name" value="CADG"/>
    <property type="match status" value="2"/>
</dbReference>
<protein>
    <submittedName>
        <fullName evidence="2">Tandem-95 repeat protein</fullName>
    </submittedName>
</protein>
<dbReference type="PROSITE" id="PS00330">
    <property type="entry name" value="HEMOLYSIN_CALCIUM"/>
    <property type="match status" value="3"/>
</dbReference>
<dbReference type="Gene3D" id="2.60.40.2810">
    <property type="match status" value="1"/>
</dbReference>
<dbReference type="InterPro" id="IPR013783">
    <property type="entry name" value="Ig-like_fold"/>
</dbReference>
<accession>A0A951U9M2</accession>
<dbReference type="InterPro" id="IPR002126">
    <property type="entry name" value="Cadherin-like_dom"/>
</dbReference>
<dbReference type="EMBL" id="JAHHIF010000005">
    <property type="protein sequence ID" value="MBW4543721.1"/>
    <property type="molecule type" value="Genomic_DNA"/>
</dbReference>
<dbReference type="PROSITE" id="PS50268">
    <property type="entry name" value="CADHERIN_2"/>
    <property type="match status" value="1"/>
</dbReference>
<reference evidence="2" key="1">
    <citation type="submission" date="2021-05" db="EMBL/GenBank/DDBJ databases">
        <authorList>
            <person name="Pietrasiak N."/>
            <person name="Ward R."/>
            <person name="Stajich J.E."/>
            <person name="Kurbessoian T."/>
        </authorList>
    </citation>
    <scope>NUCLEOTIDE SEQUENCE</scope>
    <source>
        <strain evidence="2">CPER-KK1</strain>
    </source>
</reference>
<dbReference type="NCBIfam" id="TIGR03661">
    <property type="entry name" value="T1SS_VCA0849"/>
    <property type="match status" value="1"/>
</dbReference>
<dbReference type="InterPro" id="IPR011049">
    <property type="entry name" value="Serralysin-like_metalloprot_C"/>
</dbReference>
<dbReference type="InterPro" id="IPR015919">
    <property type="entry name" value="Cadherin-like_sf"/>
</dbReference>
<dbReference type="Pfam" id="PF05345">
    <property type="entry name" value="He_PIG"/>
    <property type="match status" value="1"/>
</dbReference>
<dbReference type="Pfam" id="PF00353">
    <property type="entry name" value="HemolysinCabind"/>
    <property type="match status" value="1"/>
</dbReference>
<dbReference type="GO" id="GO:0005509">
    <property type="term" value="F:calcium ion binding"/>
    <property type="evidence" value="ECO:0007669"/>
    <property type="project" value="InterPro"/>
</dbReference>
<organism evidence="2 3">
    <name type="scientific">Symplocastrum torsivum CPER-KK1</name>
    <dbReference type="NCBI Taxonomy" id="450513"/>
    <lineage>
        <taxon>Bacteria</taxon>
        <taxon>Bacillati</taxon>
        <taxon>Cyanobacteriota</taxon>
        <taxon>Cyanophyceae</taxon>
        <taxon>Oscillatoriophycideae</taxon>
        <taxon>Oscillatoriales</taxon>
        <taxon>Microcoleaceae</taxon>
        <taxon>Symplocastrum</taxon>
    </lineage>
</organism>
<dbReference type="InterPro" id="IPR019960">
    <property type="entry name" value="T1SS_VCA0849"/>
</dbReference>
<dbReference type="CDD" id="cd11304">
    <property type="entry name" value="Cadherin_repeat"/>
    <property type="match status" value="1"/>
</dbReference>
<evidence type="ECO:0000313" key="3">
    <source>
        <dbReference type="Proteomes" id="UP000753908"/>
    </source>
</evidence>
<dbReference type="InterPro" id="IPR001343">
    <property type="entry name" value="Hemolysn_Ca-bd"/>
</dbReference>
<feature type="domain" description="Cadherin" evidence="1">
    <location>
        <begin position="397"/>
        <end position="498"/>
    </location>
</feature>
<dbReference type="SUPFAM" id="SSF51120">
    <property type="entry name" value="beta-Roll"/>
    <property type="match status" value="1"/>
</dbReference>
<dbReference type="GO" id="GO:0007156">
    <property type="term" value="P:homophilic cell adhesion via plasma membrane adhesion molecules"/>
    <property type="evidence" value="ECO:0007669"/>
    <property type="project" value="InterPro"/>
</dbReference>
<reference evidence="2" key="2">
    <citation type="journal article" date="2022" name="Microbiol. Resour. Announc.">
        <title>Metagenome Sequencing to Explore Phylogenomics of Terrestrial Cyanobacteria.</title>
        <authorList>
            <person name="Ward R.D."/>
            <person name="Stajich J.E."/>
            <person name="Johansen J.R."/>
            <person name="Huntemann M."/>
            <person name="Clum A."/>
            <person name="Foster B."/>
            <person name="Foster B."/>
            <person name="Roux S."/>
            <person name="Palaniappan K."/>
            <person name="Varghese N."/>
            <person name="Mukherjee S."/>
            <person name="Reddy T.B.K."/>
            <person name="Daum C."/>
            <person name="Copeland A."/>
            <person name="Chen I.A."/>
            <person name="Ivanova N.N."/>
            <person name="Kyrpides N.C."/>
            <person name="Shapiro N."/>
            <person name="Eloe-Fadrosh E.A."/>
            <person name="Pietrasiak N."/>
        </authorList>
    </citation>
    <scope>NUCLEOTIDE SEQUENCE</scope>
    <source>
        <strain evidence="2">CPER-KK1</strain>
    </source>
</reference>
<dbReference type="SUPFAM" id="SSF49313">
    <property type="entry name" value="Cadherin-like"/>
    <property type="match status" value="2"/>
</dbReference>
<dbReference type="PRINTS" id="PR00313">
    <property type="entry name" value="CABNDNGRPT"/>
</dbReference>
<comment type="caution">
    <text evidence="2">The sequence shown here is derived from an EMBL/GenBank/DDBJ whole genome shotgun (WGS) entry which is preliminary data.</text>
</comment>
<dbReference type="InterPro" id="IPR018511">
    <property type="entry name" value="Hemolysin-typ_Ca-bd_CS"/>
</dbReference>
<dbReference type="NCBIfam" id="NF012211">
    <property type="entry name" value="tand_rpt_95"/>
    <property type="match status" value="1"/>
</dbReference>
<dbReference type="GO" id="GO:0016020">
    <property type="term" value="C:membrane"/>
    <property type="evidence" value="ECO:0007669"/>
    <property type="project" value="InterPro"/>
</dbReference>
<dbReference type="AlphaFoldDB" id="A0A951U9M2"/>
<gene>
    <name evidence="2" type="ORF">KME25_04625</name>
</gene>
<evidence type="ECO:0000313" key="2">
    <source>
        <dbReference type="EMBL" id="MBW4543721.1"/>
    </source>
</evidence>
<dbReference type="Proteomes" id="UP000753908">
    <property type="component" value="Unassembled WGS sequence"/>
</dbReference>
<name>A0A951U9M2_9CYAN</name>
<dbReference type="Pfam" id="PF17963">
    <property type="entry name" value="Big_9"/>
    <property type="match status" value="1"/>
</dbReference>
<sequence length="842" mass="88464">MSIVPIGSEFRVNTHTSSEQRTFTETPQSVAMDADGDFVVTWSSNGQDGSGWGVYAQRYNAAGQALGNEFRVNTITSNSQQFSTVAMDADGDFVVTWSSNGQDGSGWGVYAQRYNAVGEAIGDQFRVNSYTSGTQQFSTVAMDDDGDFVVTWSSNSQDGSGWGVYAQRYNAAGQALGNEFQVNSYTSGSQIYSKVAMDADGDFVVIWNSAGQDGSSYGVYAQRYSAAGEVLGGEFKVNTYTSSTQRFSSVAMDADGDFVVTWTSSGQDGSGWGVYAQRYSAAGEALGQEFRVHTFTSGSQLYSTVAMDADGDFVITWSSNAQDGSGYGVYAQRYNAAGEALGDEFQVNTYTNNSQRFSNVAMDADGDFIVNWTSNGQDGSSYGVYAQLYRELEAPSSTGISNVIVQEDAPNTVIDLFAAFTDDDDTDTNLTYTIANNSNPSLFAATTVDAVTGELILDYATNANGTGNLTIRATDSDGLFVETTFGVTVTAVNDTPTVVNSIPNQSAAEDIPFSFLLPANTFSDVDAGSSLAYTATLSNGNALPSWLTFNAATRTFSGTPLNGMVGSLDIRVTATDEVGANVSNTFNLAIANTNYAPITNDEVATLTEGNSITLDLLANATDADGDVLTVGSFINPTYGTLVQNEEGTFTYTAPLNFSGADSFTYTVSDGHGGTSEMATVSLTVDPLNLEGTAASETLIGTSSDNIINAYGGRDVIEGKAGDDMLNGGRGNDVLTGGSGADLLVGGAGSDTFVYTDFNDKGDTITDFGVGRDVLDLRTLFDNLGYAGANPIAAGYMQFVQSGSNTQVQIDPDGVAGSQNFSSLVTLNNVTTTALMIGSNVIV</sequence>
<evidence type="ECO:0000259" key="1">
    <source>
        <dbReference type="PROSITE" id="PS50268"/>
    </source>
</evidence>
<dbReference type="InterPro" id="IPR006644">
    <property type="entry name" value="Cadg"/>
</dbReference>
<proteinExistence type="predicted"/>